<reference evidence="1 2" key="1">
    <citation type="submission" date="2019-04" db="EMBL/GenBank/DDBJ databases">
        <title>Lysinibacillus genome sequencing.</title>
        <authorList>
            <person name="Dunlap C."/>
        </authorList>
    </citation>
    <scope>NUCLEOTIDE SEQUENCE [LARGE SCALE GENOMIC DNA]</scope>
    <source>
        <strain evidence="1 2">CCTCC AB 2010389</strain>
    </source>
</reference>
<comment type="caution">
    <text evidence="1">The sequence shown here is derived from an EMBL/GenBank/DDBJ whole genome shotgun (WGS) entry which is preliminary data.</text>
</comment>
<dbReference type="AlphaFoldDB" id="A0A4U2Z2D9"/>
<dbReference type="RefSeq" id="WP_107897612.1">
    <property type="nucleotide sequence ID" value="NZ_PYWM01000047.1"/>
</dbReference>
<accession>A0A4U2Z2D9</accession>
<evidence type="ECO:0000313" key="1">
    <source>
        <dbReference type="EMBL" id="TKI67815.1"/>
    </source>
</evidence>
<sequence length="104" mass="11574">MATGPCALYGKHRMKNSVLVGVRDTNGNYISNEFRTGQLFTCGCNDRIITSGSPNTGDYIRSYVTEGGIQASEWVYSIAGGYWKIPKKYIYYQGSSTLPGYEFM</sequence>
<dbReference type="Proteomes" id="UP000308744">
    <property type="component" value="Unassembled WGS sequence"/>
</dbReference>
<protein>
    <submittedName>
        <fullName evidence="1">Uncharacterized protein</fullName>
    </submittedName>
</protein>
<proteinExistence type="predicted"/>
<organism evidence="1 2">
    <name type="scientific">Lysinibacillus mangiferihumi</name>
    <dbReference type="NCBI Taxonomy" id="1130819"/>
    <lineage>
        <taxon>Bacteria</taxon>
        <taxon>Bacillati</taxon>
        <taxon>Bacillota</taxon>
        <taxon>Bacilli</taxon>
        <taxon>Bacillales</taxon>
        <taxon>Bacillaceae</taxon>
        <taxon>Lysinibacillus</taxon>
    </lineage>
</organism>
<dbReference type="EMBL" id="SZPU01000043">
    <property type="protein sequence ID" value="TKI67815.1"/>
    <property type="molecule type" value="Genomic_DNA"/>
</dbReference>
<name>A0A4U2Z2D9_9BACI</name>
<evidence type="ECO:0000313" key="2">
    <source>
        <dbReference type="Proteomes" id="UP000308744"/>
    </source>
</evidence>
<keyword evidence="2" id="KW-1185">Reference proteome</keyword>
<gene>
    <name evidence="1" type="ORF">FC756_12270</name>
</gene>